<evidence type="ECO:0000313" key="5">
    <source>
        <dbReference type="Proteomes" id="UP000729402"/>
    </source>
</evidence>
<evidence type="ECO:0000313" key="4">
    <source>
        <dbReference type="EMBL" id="KAG8083996.1"/>
    </source>
</evidence>
<name>A0A8J5SZA7_ZIZPA</name>
<evidence type="ECO:0000256" key="1">
    <source>
        <dbReference type="ARBA" id="ARBA00023277"/>
    </source>
</evidence>
<dbReference type="InterPro" id="IPR001554">
    <property type="entry name" value="Glyco_hydro_14"/>
</dbReference>
<dbReference type="OrthoDB" id="1660156at2759"/>
<dbReference type="GO" id="GO:0016161">
    <property type="term" value="F:beta-amylase activity"/>
    <property type="evidence" value="ECO:0007669"/>
    <property type="project" value="InterPro"/>
</dbReference>
<comment type="caution">
    <text evidence="4">The sequence shown here is derived from an EMBL/GenBank/DDBJ whole genome shotgun (WGS) entry which is preliminary data.</text>
</comment>
<keyword evidence="5" id="KW-1185">Reference proteome</keyword>
<accession>A0A8J5SZA7</accession>
<sequence>MNKQHSITGSSPGQLLVQIKNACRCHDARIAGENASLILTYTSSFSRIRSNLLTAERMRPSHFTYQRMGADFFSPEHWPLFMEFVRSVVCGEWDDDELADEERDMASSSSNANVREMQAV</sequence>
<gene>
    <name evidence="4" type="ORF">GUJ93_ZPchr0010g10579</name>
</gene>
<protein>
    <submittedName>
        <fullName evidence="4">Uncharacterized protein</fullName>
    </submittedName>
</protein>
<evidence type="ECO:0000256" key="3">
    <source>
        <dbReference type="SAM" id="MobiDB-lite"/>
    </source>
</evidence>
<dbReference type="Proteomes" id="UP000729402">
    <property type="component" value="Unassembled WGS sequence"/>
</dbReference>
<dbReference type="PANTHER" id="PTHR31352:SF3">
    <property type="entry name" value="INACTIVE BETA-AMYLASE 9"/>
    <property type="match status" value="1"/>
</dbReference>
<keyword evidence="1" id="KW-0119">Carbohydrate metabolism</keyword>
<dbReference type="PANTHER" id="PTHR31352">
    <property type="entry name" value="BETA-AMYLASE 1, CHLOROPLASTIC"/>
    <property type="match status" value="1"/>
</dbReference>
<dbReference type="GO" id="GO:0000272">
    <property type="term" value="P:polysaccharide catabolic process"/>
    <property type="evidence" value="ECO:0007669"/>
    <property type="project" value="UniProtKB-KW"/>
</dbReference>
<dbReference type="AlphaFoldDB" id="A0A8J5SZA7"/>
<dbReference type="EMBL" id="JAAALK010000082">
    <property type="protein sequence ID" value="KAG8083996.1"/>
    <property type="molecule type" value="Genomic_DNA"/>
</dbReference>
<proteinExistence type="predicted"/>
<reference evidence="4" key="1">
    <citation type="journal article" date="2021" name="bioRxiv">
        <title>Whole Genome Assembly and Annotation of Northern Wild Rice, Zizania palustris L., Supports a Whole Genome Duplication in the Zizania Genus.</title>
        <authorList>
            <person name="Haas M."/>
            <person name="Kono T."/>
            <person name="Macchietto M."/>
            <person name="Millas R."/>
            <person name="McGilp L."/>
            <person name="Shao M."/>
            <person name="Duquette J."/>
            <person name="Hirsch C.N."/>
            <person name="Kimball J."/>
        </authorList>
    </citation>
    <scope>NUCLEOTIDE SEQUENCE</scope>
    <source>
        <tissue evidence="4">Fresh leaf tissue</tissue>
    </source>
</reference>
<evidence type="ECO:0000256" key="2">
    <source>
        <dbReference type="ARBA" id="ARBA00023326"/>
    </source>
</evidence>
<reference evidence="4" key="2">
    <citation type="submission" date="2021-02" db="EMBL/GenBank/DDBJ databases">
        <authorList>
            <person name="Kimball J.A."/>
            <person name="Haas M.W."/>
            <person name="Macchietto M."/>
            <person name="Kono T."/>
            <person name="Duquette J."/>
            <person name="Shao M."/>
        </authorList>
    </citation>
    <scope>NUCLEOTIDE SEQUENCE</scope>
    <source>
        <tissue evidence="4">Fresh leaf tissue</tissue>
    </source>
</reference>
<organism evidence="4 5">
    <name type="scientific">Zizania palustris</name>
    <name type="common">Northern wild rice</name>
    <dbReference type="NCBI Taxonomy" id="103762"/>
    <lineage>
        <taxon>Eukaryota</taxon>
        <taxon>Viridiplantae</taxon>
        <taxon>Streptophyta</taxon>
        <taxon>Embryophyta</taxon>
        <taxon>Tracheophyta</taxon>
        <taxon>Spermatophyta</taxon>
        <taxon>Magnoliopsida</taxon>
        <taxon>Liliopsida</taxon>
        <taxon>Poales</taxon>
        <taxon>Poaceae</taxon>
        <taxon>BOP clade</taxon>
        <taxon>Oryzoideae</taxon>
        <taxon>Oryzeae</taxon>
        <taxon>Zizaniinae</taxon>
        <taxon>Zizania</taxon>
    </lineage>
</organism>
<keyword evidence="2" id="KW-0624">Polysaccharide degradation</keyword>
<feature type="region of interest" description="Disordered" evidence="3">
    <location>
        <begin position="100"/>
        <end position="120"/>
    </location>
</feature>